<organism evidence="5 6">
    <name type="scientific">Nannocystis punicea</name>
    <dbReference type="NCBI Taxonomy" id="2995304"/>
    <lineage>
        <taxon>Bacteria</taxon>
        <taxon>Pseudomonadati</taxon>
        <taxon>Myxococcota</taxon>
        <taxon>Polyangia</taxon>
        <taxon>Nannocystales</taxon>
        <taxon>Nannocystaceae</taxon>
        <taxon>Nannocystis</taxon>
    </lineage>
</organism>
<evidence type="ECO:0000256" key="3">
    <source>
        <dbReference type="HAMAP-Rule" id="MF_00272"/>
    </source>
</evidence>
<dbReference type="CDD" id="cd06848">
    <property type="entry name" value="GCS_H"/>
    <property type="match status" value="1"/>
</dbReference>
<dbReference type="Proteomes" id="UP001164459">
    <property type="component" value="Chromosome"/>
</dbReference>
<dbReference type="InterPro" id="IPR002930">
    <property type="entry name" value="GCV_H"/>
</dbReference>
<feature type="domain" description="Lipoyl-binding" evidence="4">
    <location>
        <begin position="23"/>
        <end position="105"/>
    </location>
</feature>
<feature type="modified residue" description="N6-lipoyllysine" evidence="3">
    <location>
        <position position="64"/>
    </location>
</feature>
<dbReference type="HAMAP" id="MF_00272">
    <property type="entry name" value="GcvH"/>
    <property type="match status" value="1"/>
</dbReference>
<dbReference type="SUPFAM" id="SSF51230">
    <property type="entry name" value="Single hybrid motif"/>
    <property type="match status" value="1"/>
</dbReference>
<name>A0ABY7GV53_9BACT</name>
<dbReference type="InterPro" id="IPR033753">
    <property type="entry name" value="GCV_H/Fam206"/>
</dbReference>
<comment type="cofactor">
    <cofactor evidence="3">
        <name>(R)-lipoate</name>
        <dbReference type="ChEBI" id="CHEBI:83088"/>
    </cofactor>
    <text evidence="3">Binds 1 lipoyl cofactor covalently.</text>
</comment>
<dbReference type="PANTHER" id="PTHR11715">
    <property type="entry name" value="GLYCINE CLEAVAGE SYSTEM H PROTEIN"/>
    <property type="match status" value="1"/>
</dbReference>
<keyword evidence="2 3" id="KW-0450">Lipoyl</keyword>
<reference evidence="5" key="1">
    <citation type="submission" date="2022-11" db="EMBL/GenBank/DDBJ databases">
        <title>Minimal conservation of predation-associated metabolite biosynthetic gene clusters underscores biosynthetic potential of Myxococcota including descriptions for ten novel species: Archangium lansinium sp. nov., Myxococcus landrumus sp. nov., Nannocystis bai.</title>
        <authorList>
            <person name="Ahearne A."/>
            <person name="Stevens C."/>
            <person name="Dowd S."/>
        </authorList>
    </citation>
    <scope>NUCLEOTIDE SEQUENCE</scope>
    <source>
        <strain evidence="5">Fl3</strain>
    </source>
</reference>
<evidence type="ECO:0000313" key="6">
    <source>
        <dbReference type="Proteomes" id="UP001164459"/>
    </source>
</evidence>
<dbReference type="InterPro" id="IPR011053">
    <property type="entry name" value="Single_hybrid_motif"/>
</dbReference>
<dbReference type="PROSITE" id="PS50968">
    <property type="entry name" value="BIOTINYL_LIPOYL"/>
    <property type="match status" value="1"/>
</dbReference>
<sequence length="129" mass="14259">MSDYPTDLHYTKDHLWVRVTGARWRIGLTSFFARQLGDLVFVEFPVMGKSPATGDAFGMVESVKSAQDLFMPAGGTIVAINDDVVDDPELINNDPYGDGWCVEITPKDASELNSMMDARAYENYVNSDG</sequence>
<dbReference type="NCBIfam" id="NF002270">
    <property type="entry name" value="PRK01202.1"/>
    <property type="match status" value="1"/>
</dbReference>
<evidence type="ECO:0000313" key="5">
    <source>
        <dbReference type="EMBL" id="WAS90853.1"/>
    </source>
</evidence>
<dbReference type="EMBL" id="CP114040">
    <property type="protein sequence ID" value="WAS90853.1"/>
    <property type="molecule type" value="Genomic_DNA"/>
</dbReference>
<dbReference type="Gene3D" id="2.40.50.100">
    <property type="match status" value="1"/>
</dbReference>
<dbReference type="RefSeq" id="WP_269033180.1">
    <property type="nucleotide sequence ID" value="NZ_CP114040.1"/>
</dbReference>
<evidence type="ECO:0000259" key="4">
    <source>
        <dbReference type="PROSITE" id="PS50968"/>
    </source>
</evidence>
<comment type="function">
    <text evidence="3">The glycine cleavage system catalyzes the degradation of glycine. The H protein shuttles the methylamine group of glycine from the P protein to the T protein.</text>
</comment>
<gene>
    <name evidence="3 5" type="primary">gcvH</name>
    <name evidence="5" type="ORF">O0S08_32090</name>
</gene>
<dbReference type="Pfam" id="PF01597">
    <property type="entry name" value="GCV_H"/>
    <property type="match status" value="1"/>
</dbReference>
<dbReference type="PANTHER" id="PTHR11715:SF3">
    <property type="entry name" value="GLYCINE CLEAVAGE SYSTEM H PROTEIN-RELATED"/>
    <property type="match status" value="1"/>
</dbReference>
<protein>
    <recommendedName>
        <fullName evidence="3">Glycine cleavage system H protein</fullName>
    </recommendedName>
</protein>
<comment type="subunit">
    <text evidence="3">The glycine cleavage system is composed of four proteins: P, T, L and H.</text>
</comment>
<comment type="similarity">
    <text evidence="1 3">Belongs to the GcvH family.</text>
</comment>
<evidence type="ECO:0000256" key="2">
    <source>
        <dbReference type="ARBA" id="ARBA00022823"/>
    </source>
</evidence>
<dbReference type="InterPro" id="IPR017453">
    <property type="entry name" value="GCV_H_sub"/>
</dbReference>
<dbReference type="InterPro" id="IPR000089">
    <property type="entry name" value="Biotin_lipoyl"/>
</dbReference>
<evidence type="ECO:0000256" key="1">
    <source>
        <dbReference type="ARBA" id="ARBA00009249"/>
    </source>
</evidence>
<dbReference type="NCBIfam" id="TIGR00527">
    <property type="entry name" value="gcvH"/>
    <property type="match status" value="1"/>
</dbReference>
<keyword evidence="6" id="KW-1185">Reference proteome</keyword>
<proteinExistence type="inferred from homology"/>
<accession>A0ABY7GV53</accession>